<name>A0ABS5WD30_9FLAO</name>
<reference evidence="2" key="2">
    <citation type="submission" date="2023-07" db="EMBL/GenBank/DDBJ databases">
        <title>Zobellia barbeyronii sp. nov., a new marine flavobacterium, isolated from green and red algae.</title>
        <authorList>
            <person name="Nedashkovskaya O.I."/>
            <person name="Otstavnykh N."/>
            <person name="Zhukova N."/>
            <person name="Guzev K."/>
            <person name="Chausova V."/>
            <person name="Tekutyeva L."/>
            <person name="Mikhailov V."/>
            <person name="Isaeva M."/>
        </authorList>
    </citation>
    <scope>NUCLEOTIDE SEQUENCE [LARGE SCALE GENOMIC DNA]</scope>
    <source>
        <strain evidence="2">KMM 6746</strain>
    </source>
</reference>
<dbReference type="RefSeq" id="WP_214611443.1">
    <property type="nucleotide sequence ID" value="NZ_JACATN010000002.1"/>
</dbReference>
<dbReference type="Proteomes" id="UP000740413">
    <property type="component" value="Unassembled WGS sequence"/>
</dbReference>
<comment type="caution">
    <text evidence="1">The sequence shown here is derived from an EMBL/GenBank/DDBJ whole genome shotgun (WGS) entry which is preliminary data.</text>
</comment>
<accession>A0ABS5WD30</accession>
<sequence>MERLLKFRLKDYNFSLIKVECYDRFEGDNYMCRVEVFKGGNSIKNRIMKYESELNGTFVVEFENKLELQLAMN</sequence>
<evidence type="ECO:0000313" key="1">
    <source>
        <dbReference type="EMBL" id="MBT2161303.1"/>
    </source>
</evidence>
<gene>
    <name evidence="1" type="ORF">HW347_08490</name>
</gene>
<evidence type="ECO:0000313" key="2">
    <source>
        <dbReference type="Proteomes" id="UP000740413"/>
    </source>
</evidence>
<keyword evidence="2" id="KW-1185">Reference proteome</keyword>
<organism evidence="1 2">
    <name type="scientific">Zobellia barbeyronii</name>
    <dbReference type="NCBI Taxonomy" id="2748009"/>
    <lineage>
        <taxon>Bacteria</taxon>
        <taxon>Pseudomonadati</taxon>
        <taxon>Bacteroidota</taxon>
        <taxon>Flavobacteriia</taxon>
        <taxon>Flavobacteriales</taxon>
        <taxon>Flavobacteriaceae</taxon>
        <taxon>Zobellia</taxon>
    </lineage>
</organism>
<dbReference type="EMBL" id="JACATN010000002">
    <property type="protein sequence ID" value="MBT2161303.1"/>
    <property type="molecule type" value="Genomic_DNA"/>
</dbReference>
<proteinExistence type="predicted"/>
<reference evidence="1 2" key="1">
    <citation type="submission" date="2020-06" db="EMBL/GenBank/DDBJ databases">
        <authorList>
            <person name="Isaeva M.P."/>
            <person name="Chernysheva N.Y."/>
        </authorList>
    </citation>
    <scope>NUCLEOTIDE SEQUENCE [LARGE SCALE GENOMIC DNA]</scope>
    <source>
        <strain evidence="1 2">KMM 6746</strain>
    </source>
</reference>
<protein>
    <submittedName>
        <fullName evidence="1">Uncharacterized protein</fullName>
    </submittedName>
</protein>